<organism evidence="1">
    <name type="scientific">Rhizophora mucronata</name>
    <name type="common">Asiatic mangrove</name>
    <dbReference type="NCBI Taxonomy" id="61149"/>
    <lineage>
        <taxon>Eukaryota</taxon>
        <taxon>Viridiplantae</taxon>
        <taxon>Streptophyta</taxon>
        <taxon>Embryophyta</taxon>
        <taxon>Tracheophyta</taxon>
        <taxon>Spermatophyta</taxon>
        <taxon>Magnoliopsida</taxon>
        <taxon>eudicotyledons</taxon>
        <taxon>Gunneridae</taxon>
        <taxon>Pentapetalae</taxon>
        <taxon>rosids</taxon>
        <taxon>fabids</taxon>
        <taxon>Malpighiales</taxon>
        <taxon>Rhizophoraceae</taxon>
        <taxon>Rhizophora</taxon>
    </lineage>
</organism>
<proteinExistence type="predicted"/>
<evidence type="ECO:0000313" key="1">
    <source>
        <dbReference type="EMBL" id="MBX60018.1"/>
    </source>
</evidence>
<sequence length="28" mass="3097">MHDCTCNNKTCCPETILTGIPLLPVHKN</sequence>
<name>A0A2P2PZ65_RHIMU</name>
<accession>A0A2P2PZ65</accession>
<dbReference type="EMBL" id="GGEC01079534">
    <property type="protein sequence ID" value="MBX60018.1"/>
    <property type="molecule type" value="Transcribed_RNA"/>
</dbReference>
<reference evidence="1" key="1">
    <citation type="submission" date="2018-02" db="EMBL/GenBank/DDBJ databases">
        <title>Rhizophora mucronata_Transcriptome.</title>
        <authorList>
            <person name="Meera S.P."/>
            <person name="Sreeshan A."/>
            <person name="Augustine A."/>
        </authorList>
    </citation>
    <scope>NUCLEOTIDE SEQUENCE</scope>
    <source>
        <tissue evidence="1">Leaf</tissue>
    </source>
</reference>
<protein>
    <submittedName>
        <fullName evidence="1">Uncharacterized protein</fullName>
    </submittedName>
</protein>
<dbReference type="AlphaFoldDB" id="A0A2P2PZ65"/>